<keyword evidence="2" id="KW-1185">Reference proteome</keyword>
<dbReference type="EMBL" id="VRMN01000007">
    <property type="protein sequence ID" value="KAA8493424.1"/>
    <property type="molecule type" value="Genomic_DNA"/>
</dbReference>
<sequence length="246" mass="26915">MALNMCAEPLRPSRRVGGRARDAPTRITHVVRGLYVPLKSWHAVRIRVLAERSTGKRQQCGVPACIATKPVHGNDHLRLVVAGSRKAHGSCKSLLIFTIYLGARRSALGAVLKSSEHEASLSLCPGRRVSMSASRRTCNLYILVLSQCGVPTSVVCRKPWVCSLPCGPMGVWSYDRREPIQVQIGCSKKLAFVDGIHKHWTVVMSMTAFNDLLKPFAPVKGQDASLCMTLLSTPALHLGHYGGRHC</sequence>
<dbReference type="AlphaFoldDB" id="A0A5J4YRR3"/>
<accession>A0A5J4YRR3</accession>
<comment type="caution">
    <text evidence="1">The sequence shown here is derived from an EMBL/GenBank/DDBJ whole genome shotgun (WGS) entry which is preliminary data.</text>
</comment>
<evidence type="ECO:0000313" key="1">
    <source>
        <dbReference type="EMBL" id="KAA8493424.1"/>
    </source>
</evidence>
<evidence type="ECO:0000313" key="2">
    <source>
        <dbReference type="Proteomes" id="UP000324585"/>
    </source>
</evidence>
<proteinExistence type="predicted"/>
<gene>
    <name evidence="1" type="ORF">FVE85_8869</name>
</gene>
<reference evidence="2" key="1">
    <citation type="journal article" date="2019" name="Nat. Commun.">
        <title>Expansion of phycobilisome linker gene families in mesophilic red algae.</title>
        <authorList>
            <person name="Lee J."/>
            <person name="Kim D."/>
            <person name="Bhattacharya D."/>
            <person name="Yoon H.S."/>
        </authorList>
    </citation>
    <scope>NUCLEOTIDE SEQUENCE [LARGE SCALE GENOMIC DNA]</scope>
    <source>
        <strain evidence="2">CCMP 1328</strain>
    </source>
</reference>
<dbReference type="Proteomes" id="UP000324585">
    <property type="component" value="Unassembled WGS sequence"/>
</dbReference>
<protein>
    <submittedName>
        <fullName evidence="1">Uncharacterized protein</fullName>
    </submittedName>
</protein>
<organism evidence="1 2">
    <name type="scientific">Porphyridium purpureum</name>
    <name type="common">Red alga</name>
    <name type="synonym">Porphyridium cruentum</name>
    <dbReference type="NCBI Taxonomy" id="35688"/>
    <lineage>
        <taxon>Eukaryota</taxon>
        <taxon>Rhodophyta</taxon>
        <taxon>Bangiophyceae</taxon>
        <taxon>Porphyridiales</taxon>
        <taxon>Porphyridiaceae</taxon>
        <taxon>Porphyridium</taxon>
    </lineage>
</organism>
<name>A0A5J4YRR3_PORPP</name>